<feature type="non-terminal residue" evidence="7">
    <location>
        <position position="1"/>
    </location>
</feature>
<keyword evidence="5" id="KW-0946">Virion</keyword>
<reference evidence="7" key="1">
    <citation type="submission" date="2013-09" db="EMBL/GenBank/DDBJ databases">
        <authorList>
            <person name="Hopkins M.S."/>
            <person name="Breitbart M."/>
        </authorList>
    </citation>
    <scope>NUCLEOTIDE SEQUENCE</scope>
</reference>
<evidence type="ECO:0000256" key="2">
    <source>
        <dbReference type="ARBA" id="ARBA00009963"/>
    </source>
</evidence>
<protein>
    <submittedName>
        <fullName evidence="7">Major capsid protein</fullName>
    </submittedName>
</protein>
<evidence type="ECO:0000256" key="4">
    <source>
        <dbReference type="ARBA" id="ARBA00022561"/>
    </source>
</evidence>
<evidence type="ECO:0000256" key="6">
    <source>
        <dbReference type="SAM" id="MobiDB-lite"/>
    </source>
</evidence>
<feature type="region of interest" description="Disordered" evidence="6">
    <location>
        <begin position="1"/>
        <end position="22"/>
    </location>
</feature>
<dbReference type="EMBL" id="KF689450">
    <property type="protein sequence ID" value="AHN52850.1"/>
    <property type="molecule type" value="Genomic_DNA"/>
</dbReference>
<dbReference type="GO" id="GO:0039615">
    <property type="term" value="C:T=1 icosahedral viral capsid"/>
    <property type="evidence" value="ECO:0007669"/>
    <property type="project" value="UniProtKB-KW"/>
</dbReference>
<organism evidence="7">
    <name type="scientific">Gokushovirinae environmental samples</name>
    <dbReference type="NCBI Taxonomy" id="1478972"/>
    <lineage>
        <taxon>Viruses</taxon>
        <taxon>Monodnaviria</taxon>
        <taxon>Sangervirae</taxon>
        <taxon>Phixviricota</taxon>
        <taxon>Malgrandaviricetes</taxon>
        <taxon>Petitvirales</taxon>
        <taxon>Microviridae</taxon>
        <taxon>environmental samples</taxon>
    </lineage>
</organism>
<dbReference type="InterPro" id="IPR037002">
    <property type="entry name" value="Microviridae_protein_F_sf"/>
</dbReference>
<dbReference type="InterPro" id="IPR016184">
    <property type="entry name" value="Capsid/spike_ssDNA_virus"/>
</dbReference>
<keyword evidence="4" id="KW-0167">Capsid protein</keyword>
<keyword evidence="3" id="KW-1140">T=1 icosahedral capsid protein</keyword>
<accession>X2JCK0</accession>
<dbReference type="Pfam" id="PF02305">
    <property type="entry name" value="Phage_F"/>
    <property type="match status" value="1"/>
</dbReference>
<evidence type="ECO:0000256" key="1">
    <source>
        <dbReference type="ARBA" id="ARBA00004328"/>
    </source>
</evidence>
<dbReference type="Gene3D" id="2.60.169.10">
    <property type="entry name" value="Microviridae F protein"/>
    <property type="match status" value="1"/>
</dbReference>
<comment type="subcellular location">
    <subcellularLocation>
        <location evidence="1">Virion</location>
    </subcellularLocation>
</comment>
<dbReference type="InterPro" id="IPR003514">
    <property type="entry name" value="Microviridae_protein_F"/>
</dbReference>
<comment type="similarity">
    <text evidence="2">Belongs to the microviridae F protein family.</text>
</comment>
<evidence type="ECO:0000313" key="7">
    <source>
        <dbReference type="EMBL" id="AHN52850.1"/>
    </source>
</evidence>
<feature type="non-terminal residue" evidence="7">
    <location>
        <position position="176"/>
    </location>
</feature>
<proteinExistence type="inferred from homology"/>
<evidence type="ECO:0000256" key="3">
    <source>
        <dbReference type="ARBA" id="ARBA00022431"/>
    </source>
</evidence>
<dbReference type="SUPFAM" id="SSF88645">
    <property type="entry name" value="ssDNA viruses"/>
    <property type="match status" value="1"/>
</dbReference>
<name>X2JCK0_9VIRU</name>
<evidence type="ECO:0000256" key="5">
    <source>
        <dbReference type="ARBA" id="ARBA00022844"/>
    </source>
</evidence>
<dbReference type="GO" id="GO:0005198">
    <property type="term" value="F:structural molecule activity"/>
    <property type="evidence" value="ECO:0007669"/>
    <property type="project" value="InterPro"/>
</dbReference>
<reference evidence="7" key="2">
    <citation type="journal article" date="2014" name="ISME J.">
        <title>Diversity of environmental single-stranded DNA phages revealed by PCR amplification of the partial major capsid protein.</title>
        <authorList>
            <person name="Hopkins M."/>
            <person name="Kailasan S."/>
            <person name="Cohen A."/>
            <person name="Roux S."/>
            <person name="Tucker K.P."/>
            <person name="Shevenell A."/>
            <person name="Agbandje-McKenna M."/>
            <person name="Breitbart M."/>
        </authorList>
    </citation>
    <scope>NUCLEOTIDE SEQUENCE</scope>
</reference>
<sequence>GSQKGDSVQIPIDTKISGTGNPTMMVSGQAASQLRADLTNDNVEMQTNQTVSGVLGWGDPELELDLTSDGLGTINDLRIANQLQIMLERDARGGTRYTEILQAHFGVTSPDARLQRPEFLGGGTSRITIKPVEQNTASDQLTPQGNLAAIGTAALHNHGFVKSFTEHVIIIGLINV</sequence>